<dbReference type="Proteomes" id="UP000032568">
    <property type="component" value="Chromosome"/>
</dbReference>
<sequence length="174" mass="19662">MNAKLSFNANIQPQLSTVFTGEITGYDAQRQSWQLDRQFDASCAVSLLVKPEIGDKVCFIEVDDHYYLVQLLARSREYQELVLESGKNVHWIAPRLRFTAFDKLELISLNKLALTGKDYLMSAASSMVLHAEHMIQQLGHLSLTARGLLKQSAKHQVITAEKDVRIDGERINMG</sequence>
<keyword evidence="2" id="KW-1185">Reference proteome</keyword>
<protein>
    <submittedName>
        <fullName evidence="1">DUF3540 domain-containing protein</fullName>
    </submittedName>
</protein>
<dbReference type="KEGG" id="tact:SG35_014185"/>
<evidence type="ECO:0000313" key="2">
    <source>
        <dbReference type="Proteomes" id="UP000032568"/>
    </source>
</evidence>
<name>A0AAE9YVM1_9GAMM</name>
<gene>
    <name evidence="1" type="ORF">SG35_014185</name>
</gene>
<organism evidence="1 2">
    <name type="scientific">Thalassomonas actiniarum</name>
    <dbReference type="NCBI Taxonomy" id="485447"/>
    <lineage>
        <taxon>Bacteria</taxon>
        <taxon>Pseudomonadati</taxon>
        <taxon>Pseudomonadota</taxon>
        <taxon>Gammaproteobacteria</taxon>
        <taxon>Alteromonadales</taxon>
        <taxon>Colwelliaceae</taxon>
        <taxon>Thalassomonas</taxon>
    </lineage>
</organism>
<dbReference type="Pfam" id="PF12059">
    <property type="entry name" value="DUF3540"/>
    <property type="match status" value="2"/>
</dbReference>
<reference evidence="1 2" key="1">
    <citation type="journal article" date="2015" name="Genome Announc.">
        <title>Draft Genome Sequences of Marine Isolates of Thalassomonas viridans and Thalassomonas actiniarum.</title>
        <authorList>
            <person name="Olonade I."/>
            <person name="van Zyl L.J."/>
            <person name="Trindade M."/>
        </authorList>
    </citation>
    <scope>NUCLEOTIDE SEQUENCE [LARGE SCALE GENOMIC DNA]</scope>
    <source>
        <strain evidence="1 2">A5K-106</strain>
    </source>
</reference>
<accession>A0AAE9YVM1</accession>
<reference evidence="1 2" key="2">
    <citation type="journal article" date="2022" name="Mar. Drugs">
        <title>Bioassay-Guided Fractionation Leads to the Detection of Cholic Acid Generated by the Rare Thalassomonas sp.</title>
        <authorList>
            <person name="Pheiffer F."/>
            <person name="Schneider Y.K."/>
            <person name="Hansen E.H."/>
            <person name="Andersen J.H."/>
            <person name="Isaksson J."/>
            <person name="Busche T."/>
            <person name="R C."/>
            <person name="Kalinowski J."/>
            <person name="Zyl L.V."/>
            <person name="Trindade M."/>
        </authorList>
    </citation>
    <scope>NUCLEOTIDE SEQUENCE [LARGE SCALE GENOMIC DNA]</scope>
    <source>
        <strain evidence="1 2">A5K-106</strain>
    </source>
</reference>
<dbReference type="InterPro" id="IPR021927">
    <property type="entry name" value="DUF3540"/>
</dbReference>
<dbReference type="EMBL" id="CP059735">
    <property type="protein sequence ID" value="WDE01668.1"/>
    <property type="molecule type" value="Genomic_DNA"/>
</dbReference>
<proteinExistence type="predicted"/>
<dbReference type="AlphaFoldDB" id="A0AAE9YVM1"/>
<evidence type="ECO:0000313" key="1">
    <source>
        <dbReference type="EMBL" id="WDE01668.1"/>
    </source>
</evidence>
<dbReference type="RefSeq" id="WP_044832837.1">
    <property type="nucleotide sequence ID" value="NZ_CP059735.1"/>
</dbReference>